<evidence type="ECO:0000313" key="3">
    <source>
        <dbReference type="Proteomes" id="UP000654075"/>
    </source>
</evidence>
<dbReference type="EMBL" id="CAJNNV010027299">
    <property type="protein sequence ID" value="CAE8620032.1"/>
    <property type="molecule type" value="Genomic_DNA"/>
</dbReference>
<comment type="caution">
    <text evidence="2">The sequence shown here is derived from an EMBL/GenBank/DDBJ whole genome shotgun (WGS) entry which is preliminary data.</text>
</comment>
<accession>A0A813G6Z3</accession>
<feature type="region of interest" description="Disordered" evidence="1">
    <location>
        <begin position="247"/>
        <end position="270"/>
    </location>
</feature>
<keyword evidence="3" id="KW-1185">Reference proteome</keyword>
<feature type="region of interest" description="Disordered" evidence="1">
    <location>
        <begin position="339"/>
        <end position="364"/>
    </location>
</feature>
<protein>
    <submittedName>
        <fullName evidence="2">Uncharacterized protein</fullName>
    </submittedName>
</protein>
<sequence length="813" mass="86568">MALRMSSVLVVHRSGDGTAIPLLKAKPSAGRPLSIDIAMASTERAKAAETEGAEMLISIDLCNANFFFTPMPLRELISFVKSTPPRDPGLPALIASVMPEVGEEPPVWRIKVAMGTMVLAWVDELSGVRFAESKMDESFVLLDLCTATVRFKGSFRNFTIRDCSSPSAPMILDVQVGSEYDFEVNAQTFVPGSASFGGYHTRVKLSFASVHLQYMGQKFTRCWGWIFSSFLPALMAGRRRSGEEVQVAITDGSARRTTSRSSDGDEDDGTASFVSIRVSILDDEECMEAASGPPDTPPQQNTPGAASSSAATPDAKKPAEEGFALPLFVELPEGSAATEASWGAAKKEEARRAAQGDGPVPTLPMLTKLEVSELRAASDHRSLGDFGAASGARGAAAGVARNGPCIRQRVERNLVDAIALSFEEVVELLERETAQGEAEEVAPEVAELRPRILGLVDCSVHIDLNLKVCVPALPLHVMWQIQGPRMDLSSRLLGLVRAVFSRNIAGVDPDVPSVGPSAAQIASPDRFPVWLMLTLRLADVRLRLLNTTGLEAFAELAAEQLTVVVRKHAAPRAVINFNLTATLQSLQSGSFWPAPAADVSTKEPLKVSGFYSSDSAVGQALELVVSRPCCPSVPRAAALLAVADPSPQYCQNFRVLAALRDAHILLVQDHPSKPVLLLQSGCSYQLRSSPSGASQWVLSTEGAEVFNCQSWSAALQFSEGSRTDASSSSASGLSRSLTARPHNVAFSVQKEQNERGGSSSTRLLCESIALRVSVGDLQLVVDCLGAQRESSGGGVNGSQEAQPAPAEQILGCA</sequence>
<dbReference type="AlphaFoldDB" id="A0A813G6Z3"/>
<organism evidence="2 3">
    <name type="scientific">Polarella glacialis</name>
    <name type="common">Dinoflagellate</name>
    <dbReference type="NCBI Taxonomy" id="89957"/>
    <lineage>
        <taxon>Eukaryota</taxon>
        <taxon>Sar</taxon>
        <taxon>Alveolata</taxon>
        <taxon>Dinophyceae</taxon>
        <taxon>Suessiales</taxon>
        <taxon>Suessiaceae</taxon>
        <taxon>Polarella</taxon>
    </lineage>
</organism>
<proteinExistence type="predicted"/>
<feature type="compositionally biased region" description="Basic and acidic residues" evidence="1">
    <location>
        <begin position="345"/>
        <end position="354"/>
    </location>
</feature>
<evidence type="ECO:0000313" key="2">
    <source>
        <dbReference type="EMBL" id="CAE8620032.1"/>
    </source>
</evidence>
<dbReference type="Proteomes" id="UP000654075">
    <property type="component" value="Unassembled WGS sequence"/>
</dbReference>
<evidence type="ECO:0000256" key="1">
    <source>
        <dbReference type="SAM" id="MobiDB-lite"/>
    </source>
</evidence>
<name>A0A813G6Z3_POLGL</name>
<reference evidence="2" key="1">
    <citation type="submission" date="2021-02" db="EMBL/GenBank/DDBJ databases">
        <authorList>
            <person name="Dougan E. K."/>
            <person name="Rhodes N."/>
            <person name="Thang M."/>
            <person name="Chan C."/>
        </authorList>
    </citation>
    <scope>NUCLEOTIDE SEQUENCE</scope>
</reference>
<gene>
    <name evidence="2" type="ORF">PGLA1383_LOCUS37602</name>
</gene>
<feature type="region of interest" description="Disordered" evidence="1">
    <location>
        <begin position="287"/>
        <end position="318"/>
    </location>
</feature>